<dbReference type="AlphaFoldDB" id="A0AA37SYH2"/>
<dbReference type="GO" id="GO:0016799">
    <property type="term" value="F:hydrolase activity, hydrolyzing N-glycosyl compounds"/>
    <property type="evidence" value="ECO:0007669"/>
    <property type="project" value="InterPro"/>
</dbReference>
<feature type="region of interest" description="Disordered" evidence="1">
    <location>
        <begin position="429"/>
        <end position="448"/>
    </location>
</feature>
<dbReference type="Pfam" id="PF21027">
    <property type="entry name" value="Sde0182_C"/>
    <property type="match status" value="1"/>
</dbReference>
<dbReference type="Proteomes" id="UP001156666">
    <property type="component" value="Unassembled WGS sequence"/>
</dbReference>
<dbReference type="InterPro" id="IPR036452">
    <property type="entry name" value="Ribo_hydro-like"/>
</dbReference>
<evidence type="ECO:0000313" key="5">
    <source>
        <dbReference type="EMBL" id="GLR19968.1"/>
    </source>
</evidence>
<keyword evidence="2" id="KW-0732">Signal</keyword>
<feature type="chain" id="PRO_5041293929" description="DUF1593 domain-containing protein" evidence="2">
    <location>
        <begin position="25"/>
        <end position="1010"/>
    </location>
</feature>
<gene>
    <name evidence="5" type="ORF">GCM10007940_45840</name>
</gene>
<protein>
    <recommendedName>
        <fullName evidence="7">DUF1593 domain-containing protein</fullName>
    </recommendedName>
</protein>
<dbReference type="Gene3D" id="3.90.245.10">
    <property type="entry name" value="Ribonucleoside hydrolase-like"/>
    <property type="match status" value="1"/>
</dbReference>
<dbReference type="Gene3D" id="2.60.40.10">
    <property type="entry name" value="Immunoglobulins"/>
    <property type="match status" value="1"/>
</dbReference>
<dbReference type="InterPro" id="IPR011483">
    <property type="entry name" value="Sde182_NH-like"/>
</dbReference>
<reference evidence="5" key="2">
    <citation type="submission" date="2023-01" db="EMBL/GenBank/DDBJ databases">
        <title>Draft genome sequence of Portibacter lacus strain NBRC 108769.</title>
        <authorList>
            <person name="Sun Q."/>
            <person name="Mori K."/>
        </authorList>
    </citation>
    <scope>NUCLEOTIDE SEQUENCE</scope>
    <source>
        <strain evidence="5">NBRC 108769</strain>
    </source>
</reference>
<accession>A0AA37SYH2</accession>
<feature type="domain" description="Cellulose-binding Sde182 C-terminal" evidence="4">
    <location>
        <begin position="927"/>
        <end position="1006"/>
    </location>
</feature>
<comment type="caution">
    <text evidence="5">The sequence shown here is derived from an EMBL/GenBank/DDBJ whole genome shotgun (WGS) entry which is preliminary data.</text>
</comment>
<proteinExistence type="predicted"/>
<dbReference type="RefSeq" id="WP_235293492.1">
    <property type="nucleotide sequence ID" value="NZ_BSOH01000037.1"/>
</dbReference>
<sequence length="1010" mass="113998">MKIKFPFLLFSIYFLFLPISALHAAKQNEEPNLAEWLKVYIPAKYPTSNVIDHSDWYQAVIDDLDLTISWAYLPQEKLTLKEVHGHYEGKALFISEPLDEDWSSIPNMNYAEGAGYYIPSYNPSSMGNLEVAKLSVLQFRGGDANKFIEEMNKVWKSRARRASHAEDDTEFSLWLKDHIPNKYPGSSVIHHNDWLQVKIPEEDLTVSWGLVPQTQFNLKDLEGLHENKSIFIAKTSQENWDNLSEVTYYPGVGYYISAYSPGTMGSFDVGQVTVIQYDGKPDNFTNKMVENHKMNPSKSEITFVNWLKKYVHTTHPALVIDYYGGWYQSVIPAYDLTVTWGTMDKSQMAMNKLHGVREDKSFFIEQNIDTGWESYAGIKHSKNVGYYITKYNTSTMGQLEIGDLCVVQFNGNADPFVSSMTKEWNIFSQTDTPSNANSSDKPRKNLSSNATKKPFMQWLYEYIPRTYPGSKMTDHKYWYQAHVGNDLVVNWAKIVDQGADLKYLQGHNLTQGKPIFIEKGAKLSWSSHPAVTYFDQVGYYITGYDSLTMQDWKIENCNVIQFDGDGKKFSEKMSNARKSIVSNGYGMNYKPRVINTTDLGADPDDKQSLVRQLVCANEFDIEGLIVSTGCWKKTQSNTAMLDQIVDAYDKVYENLKIHADGFPSPEYLRSISIMGQTGYGMSDVGTGKDSPSSDLIISAVDKDDPRPVWVLGWGGMNIAAQAIWKVRETRSPEAFEAFLSKLRLFDILGQDDAGAWIAKNFPQTFYIRATGVYGWAPSDEYLDEHIQNHGPLGAEYPDRKWATEGDSPAFMHVYPNGLNDPEQIDQGGWGGRFSFTKKAGIRSMPGVPKIEKDGESKFDPYYMYGNTPEKAKAIKRWSTGYDNDFAARMDWSITSKYEDANHHPSAVLNGDHTKAVLTMNAKAGSVIDVNAIDSSDPDGDALNYNWAFYEEASTYKGNINIQNSSANTAQVEIPTDSAGKNIHIILSLHDSGSPSLYAYRRVIVEVQPAD</sequence>
<dbReference type="Pfam" id="PF07632">
    <property type="entry name" value="Sde182_NH-like"/>
    <property type="match status" value="1"/>
</dbReference>
<evidence type="ECO:0000256" key="1">
    <source>
        <dbReference type="SAM" id="MobiDB-lite"/>
    </source>
</evidence>
<feature type="domain" description="Cellulose-binding Sde182 nucleoside hydrolase-like" evidence="3">
    <location>
        <begin position="592"/>
        <end position="833"/>
    </location>
</feature>
<evidence type="ECO:0000256" key="2">
    <source>
        <dbReference type="SAM" id="SignalP"/>
    </source>
</evidence>
<evidence type="ECO:0008006" key="7">
    <source>
        <dbReference type="Google" id="ProtNLM"/>
    </source>
</evidence>
<dbReference type="EMBL" id="BSOH01000037">
    <property type="protein sequence ID" value="GLR19968.1"/>
    <property type="molecule type" value="Genomic_DNA"/>
</dbReference>
<reference evidence="5" key="1">
    <citation type="journal article" date="2014" name="Int. J. Syst. Evol. Microbiol.">
        <title>Complete genome sequence of Corynebacterium casei LMG S-19264T (=DSM 44701T), isolated from a smear-ripened cheese.</title>
        <authorList>
            <consortium name="US DOE Joint Genome Institute (JGI-PGF)"/>
            <person name="Walter F."/>
            <person name="Albersmeier A."/>
            <person name="Kalinowski J."/>
            <person name="Ruckert C."/>
        </authorList>
    </citation>
    <scope>NUCLEOTIDE SEQUENCE</scope>
    <source>
        <strain evidence="5">NBRC 108769</strain>
    </source>
</reference>
<evidence type="ECO:0000313" key="6">
    <source>
        <dbReference type="Proteomes" id="UP001156666"/>
    </source>
</evidence>
<feature type="signal peptide" evidence="2">
    <location>
        <begin position="1"/>
        <end position="24"/>
    </location>
</feature>
<organism evidence="5 6">
    <name type="scientific">Portibacter lacus</name>
    <dbReference type="NCBI Taxonomy" id="1099794"/>
    <lineage>
        <taxon>Bacteria</taxon>
        <taxon>Pseudomonadati</taxon>
        <taxon>Bacteroidota</taxon>
        <taxon>Saprospiria</taxon>
        <taxon>Saprospirales</taxon>
        <taxon>Haliscomenobacteraceae</taxon>
        <taxon>Portibacter</taxon>
    </lineage>
</organism>
<evidence type="ECO:0000259" key="3">
    <source>
        <dbReference type="Pfam" id="PF07632"/>
    </source>
</evidence>
<name>A0AA37SYH2_9BACT</name>
<dbReference type="InterPro" id="IPR013783">
    <property type="entry name" value="Ig-like_fold"/>
</dbReference>
<keyword evidence="6" id="KW-1185">Reference proteome</keyword>
<dbReference type="SUPFAM" id="SSF53590">
    <property type="entry name" value="Nucleoside hydrolase"/>
    <property type="match status" value="1"/>
</dbReference>
<dbReference type="InterPro" id="IPR048527">
    <property type="entry name" value="Sde182_C"/>
</dbReference>
<evidence type="ECO:0000259" key="4">
    <source>
        <dbReference type="Pfam" id="PF21027"/>
    </source>
</evidence>